<reference evidence="1" key="1">
    <citation type="submission" date="2025-08" db="UniProtKB">
        <authorList>
            <consortium name="RefSeq"/>
        </authorList>
    </citation>
    <scope>IDENTIFICATION</scope>
    <source>
        <tissue evidence="1">Muscle</tissue>
    </source>
</reference>
<dbReference type="Proteomes" id="UP001155660">
    <property type="component" value="Chromosome A15"/>
</dbReference>
<dbReference type="OrthoDB" id="271553at2759"/>
<name>A0A9Q9YWD5_CYPCA</name>
<organism evidence="1">
    <name type="scientific">Cyprinus carpio</name>
    <name type="common">Common carp</name>
    <dbReference type="NCBI Taxonomy" id="7962"/>
    <lineage>
        <taxon>Eukaryota</taxon>
        <taxon>Metazoa</taxon>
        <taxon>Chordata</taxon>
        <taxon>Craniata</taxon>
        <taxon>Vertebrata</taxon>
        <taxon>Euteleostomi</taxon>
        <taxon>Actinopterygii</taxon>
        <taxon>Neopterygii</taxon>
        <taxon>Teleostei</taxon>
        <taxon>Ostariophysi</taxon>
        <taxon>Cypriniformes</taxon>
        <taxon>Cyprinidae</taxon>
        <taxon>Cyprininae</taxon>
        <taxon>Cyprinus</taxon>
    </lineage>
</organism>
<dbReference type="KEGG" id="ccar:122147693"/>
<accession>A0A9Q9YWD5</accession>
<proteinExistence type="predicted"/>
<evidence type="ECO:0000313" key="1">
    <source>
        <dbReference type="RefSeq" id="XP_042626990.1"/>
    </source>
</evidence>
<dbReference type="RefSeq" id="XP_042626990.1">
    <property type="nucleotide sequence ID" value="XM_042771056.1"/>
</dbReference>
<dbReference type="AlphaFoldDB" id="A0A9Q9YWD5"/>
<dbReference type="InterPro" id="IPR034556">
    <property type="entry name" value="tRNA_wybutosine-synthase"/>
</dbReference>
<dbReference type="PANTHER" id="PTHR13930">
    <property type="entry name" value="S-ADENOSYL-L-METHIONINE-DEPENDENT TRNA 4-DEMETHYLWYOSINE SYNTHASE"/>
    <property type="match status" value="1"/>
</dbReference>
<dbReference type="GO" id="GO:0031591">
    <property type="term" value="P:wybutosine biosynthetic process"/>
    <property type="evidence" value="ECO:0007669"/>
    <property type="project" value="TreeGrafter"/>
</dbReference>
<dbReference type="PANTHER" id="PTHR13930:SF0">
    <property type="entry name" value="S-ADENOSYL-L-METHIONINE-DEPENDENT TRNA 4-DEMETHYLWYOSINE SYNTHASE TYW1-RELATED"/>
    <property type="match status" value="1"/>
</dbReference>
<gene>
    <name evidence="1" type="primary">LOC122147693</name>
</gene>
<protein>
    <submittedName>
        <fullName evidence="1">Uncharacterized protein LOC122147693</fullName>
    </submittedName>
</protein>
<dbReference type="GeneID" id="122147693"/>
<dbReference type="GO" id="GO:0051539">
    <property type="term" value="F:4 iron, 4 sulfur cluster binding"/>
    <property type="evidence" value="ECO:0007669"/>
    <property type="project" value="InterPro"/>
</dbReference>
<sequence>MGLNHTAVWRPRRAWPVPTNVFSAGGVPGVRPERFEEGLTVKHCALSLLGEPIMYPDINSFLRLLHQQNISSFLVTNAQFPEEIRSLVPVTQLYVSIDASTKDSLKKIDRPFSKTSGSASWTVSEHLVKSSKLTGSGGRGLTMNAFRSSLRDTRRAEAPRASQRWTIWPRPPAGPFLGPEKGDLTLRTHVSRERIRPKISQGVDVTCPILL</sequence>